<dbReference type="Proteomes" id="UP001185331">
    <property type="component" value="Unassembled WGS sequence"/>
</dbReference>
<protein>
    <submittedName>
        <fullName evidence="1">Uncharacterized protein</fullName>
    </submittedName>
</protein>
<proteinExistence type="predicted"/>
<dbReference type="EMBL" id="JAVDQK010000003">
    <property type="protein sequence ID" value="MDR6218090.1"/>
    <property type="molecule type" value="Genomic_DNA"/>
</dbReference>
<name>A0AAE4BLJ5_9DEIO</name>
<gene>
    <name evidence="1" type="ORF">J2Y00_001651</name>
</gene>
<sequence>MLAAGCWLQGRQCRALLRGVQALGWDTRLIGPRALLNTLPRHDIATLAVPADTRAGEMLLAAEPFVQGEDVCLLIAEPELLGAVVPLTCLFHQLQADVMLTLRAPDARTPGAHEVRLIGDLVVDLPPARDGYSPVQGLYVMSGAIFSALRATRGHSLHAAIRRLTRGNAVFAYQPGPLAASS</sequence>
<dbReference type="AlphaFoldDB" id="A0AAE4BLJ5"/>
<organism evidence="1 2">
    <name type="scientific">Deinococcus soli</name>
    <name type="common">ex Cha et al. 2016</name>
    <dbReference type="NCBI Taxonomy" id="1309411"/>
    <lineage>
        <taxon>Bacteria</taxon>
        <taxon>Thermotogati</taxon>
        <taxon>Deinococcota</taxon>
        <taxon>Deinococci</taxon>
        <taxon>Deinococcales</taxon>
        <taxon>Deinococcaceae</taxon>
        <taxon>Deinococcus</taxon>
    </lineage>
</organism>
<dbReference type="RefSeq" id="WP_309852800.1">
    <property type="nucleotide sequence ID" value="NZ_JAVDQJ010000003.1"/>
</dbReference>
<evidence type="ECO:0000313" key="2">
    <source>
        <dbReference type="Proteomes" id="UP001185331"/>
    </source>
</evidence>
<reference evidence="1" key="1">
    <citation type="submission" date="2023-07" db="EMBL/GenBank/DDBJ databases">
        <title>Sorghum-associated microbial communities from plants grown in Nebraska, USA.</title>
        <authorList>
            <person name="Schachtman D."/>
        </authorList>
    </citation>
    <scope>NUCLEOTIDE SEQUENCE</scope>
    <source>
        <strain evidence="1">BE330</strain>
    </source>
</reference>
<evidence type="ECO:0000313" key="1">
    <source>
        <dbReference type="EMBL" id="MDR6218090.1"/>
    </source>
</evidence>
<accession>A0AAE4BLJ5</accession>
<comment type="caution">
    <text evidence="1">The sequence shown here is derived from an EMBL/GenBank/DDBJ whole genome shotgun (WGS) entry which is preliminary data.</text>
</comment>